<name>A0A165GHL8_XYLHT</name>
<keyword evidence="4" id="KW-1185">Reference proteome</keyword>
<dbReference type="AlphaFoldDB" id="A0A165GHL8"/>
<keyword evidence="1" id="KW-0175">Coiled coil</keyword>
<gene>
    <name evidence="3" type="ORF">L228DRAFT_148115</name>
</gene>
<protein>
    <submittedName>
        <fullName evidence="3">Uncharacterized protein</fullName>
    </submittedName>
</protein>
<proteinExistence type="predicted"/>
<dbReference type="EMBL" id="KV407459">
    <property type="protein sequence ID" value="KZF22195.1"/>
    <property type="molecule type" value="Genomic_DNA"/>
</dbReference>
<dbReference type="Proteomes" id="UP000076632">
    <property type="component" value="Unassembled WGS sequence"/>
</dbReference>
<evidence type="ECO:0000313" key="3">
    <source>
        <dbReference type="EMBL" id="KZF22195.1"/>
    </source>
</evidence>
<feature type="region of interest" description="Disordered" evidence="2">
    <location>
        <begin position="184"/>
        <end position="214"/>
    </location>
</feature>
<feature type="coiled-coil region" evidence="1">
    <location>
        <begin position="134"/>
        <end position="161"/>
    </location>
</feature>
<evidence type="ECO:0000256" key="1">
    <source>
        <dbReference type="SAM" id="Coils"/>
    </source>
</evidence>
<sequence>MFEGSPRLYSISGSWSSNHVGTSLSLPRGACRFILLHPQVTGQRCACQGYVLNSRVPDSSCECGHQACYHVPDVPSPAVSMEEHVRLAEMVRGLSERLEKERAEREKDMQGIYQSISGVYHNMNGVHESTRTGLLDLEDKLDGAIDKAQSLYQDLKVLKERVACIDDASMDLELRVEDLQIELDHRPRAPSPSKRRSRRPKNMGTRPFDKLPVTNISINTPSENSWEAYVIIVPGTTFEFQPGDIADLRCRSRGLFRWIIFSGPDQHSIMLSIDSAFHDVLQGRRWVPARAQIRITNGISNLIVGNDLSESFESNTWDASFLRGSCAASLPANHLPVIFVTLRDSRWTWESIRNLSPVPGLSQRCWDHNERLDGVFAKPSIPEARLPVTSRDSVAITVKKQAIEFDKSPLDLLASLASMPVKRQFSELSRSIPEGSDGKILKRPRPLQPTLEPTNRRRIVSS</sequence>
<dbReference type="InParanoid" id="A0A165GHL8"/>
<dbReference type="OMA" id="GSCCFIS"/>
<organism evidence="3 4">
    <name type="scientific">Xylona heveae (strain CBS 132557 / TC161)</name>
    <dbReference type="NCBI Taxonomy" id="1328760"/>
    <lineage>
        <taxon>Eukaryota</taxon>
        <taxon>Fungi</taxon>
        <taxon>Dikarya</taxon>
        <taxon>Ascomycota</taxon>
        <taxon>Pezizomycotina</taxon>
        <taxon>Xylonomycetes</taxon>
        <taxon>Xylonales</taxon>
        <taxon>Xylonaceae</taxon>
        <taxon>Xylona</taxon>
    </lineage>
</organism>
<feature type="region of interest" description="Disordered" evidence="2">
    <location>
        <begin position="427"/>
        <end position="462"/>
    </location>
</feature>
<evidence type="ECO:0000256" key="2">
    <source>
        <dbReference type="SAM" id="MobiDB-lite"/>
    </source>
</evidence>
<accession>A0A165GHL8</accession>
<reference evidence="3 4" key="1">
    <citation type="journal article" date="2016" name="Fungal Biol.">
        <title>The genome of Xylona heveae provides a window into fungal endophytism.</title>
        <authorList>
            <person name="Gazis R."/>
            <person name="Kuo A."/>
            <person name="Riley R."/>
            <person name="LaButti K."/>
            <person name="Lipzen A."/>
            <person name="Lin J."/>
            <person name="Amirebrahimi M."/>
            <person name="Hesse C.N."/>
            <person name="Spatafora J.W."/>
            <person name="Henrissat B."/>
            <person name="Hainaut M."/>
            <person name="Grigoriev I.V."/>
            <person name="Hibbett D.S."/>
        </authorList>
    </citation>
    <scope>NUCLEOTIDE SEQUENCE [LARGE SCALE GENOMIC DNA]</scope>
    <source>
        <strain evidence="3 4">TC161</strain>
    </source>
</reference>
<evidence type="ECO:0000313" key="4">
    <source>
        <dbReference type="Proteomes" id="UP000076632"/>
    </source>
</evidence>
<dbReference type="GeneID" id="28894390"/>
<dbReference type="RefSeq" id="XP_018187750.1">
    <property type="nucleotide sequence ID" value="XM_018329253.1"/>
</dbReference>
<dbReference type="OrthoDB" id="4187949at2759"/>
<dbReference type="STRING" id="1328760.A0A165GHL8"/>